<proteinExistence type="predicted"/>
<dbReference type="AlphaFoldDB" id="A0A0B7J8M8"/>
<comment type="caution">
    <text evidence="1">The sequence shown here is derived from an EMBL/GenBank/DDBJ whole genome shotgun (WGS) entry which is preliminary data.</text>
</comment>
<name>A0A0B7J8M8_9GAMM</name>
<organism evidence="1 2">
    <name type="scientific">Photobacterium kishitanii</name>
    <dbReference type="NCBI Taxonomy" id="318456"/>
    <lineage>
        <taxon>Bacteria</taxon>
        <taxon>Pseudomonadati</taxon>
        <taxon>Pseudomonadota</taxon>
        <taxon>Gammaproteobacteria</taxon>
        <taxon>Vibrionales</taxon>
        <taxon>Vibrionaceae</taxon>
        <taxon>Photobacterium</taxon>
    </lineage>
</organism>
<dbReference type="GeneID" id="29944163"/>
<evidence type="ECO:0000313" key="1">
    <source>
        <dbReference type="EMBL" id="PSU96804.1"/>
    </source>
</evidence>
<dbReference type="eggNOG" id="ENOG50331WV">
    <property type="taxonomic scope" value="Bacteria"/>
</dbReference>
<accession>A0A0B7J8M8</accession>
<dbReference type="EMBL" id="PYNF01000014">
    <property type="protein sequence ID" value="PSU96804.1"/>
    <property type="molecule type" value="Genomic_DNA"/>
</dbReference>
<evidence type="ECO:0000313" key="2">
    <source>
        <dbReference type="Proteomes" id="UP000241426"/>
    </source>
</evidence>
<accession>A0A2T3KFJ3</accession>
<sequence>MKQSYTLIKNELLEHKIIIRLPLFLALFTMLVVVLVLSNINNFSFNIQMNGIDGWQPPITASSFAGVVGSVSLFIAGIVSLLSFFTYSARALAKERKEGSLAFWHSMPVSDSKAIAIKLLVALVVIPLFSSLLLLFVDITVWIVAMWVMPTDMLVENSLSLVAIGLHWGQFISMMAAMSLALLPIACVIFCASQLTEHPLLVLFVAITLVKFISYMLFDSMAIGTWLNKVSNLAFNILTSNHPWQTLTSVGMVTLLGLLVLSAGIFKTSVHLRSSD</sequence>
<dbReference type="Proteomes" id="UP000241426">
    <property type="component" value="Unassembled WGS sequence"/>
</dbReference>
<protein>
    <submittedName>
        <fullName evidence="1">ABC transporter</fullName>
    </submittedName>
</protein>
<reference evidence="1 2" key="1">
    <citation type="submission" date="2018-01" db="EMBL/GenBank/DDBJ databases">
        <title>Whole genome sequencing of Histamine producing bacteria.</title>
        <authorList>
            <person name="Butler K."/>
        </authorList>
    </citation>
    <scope>NUCLEOTIDE SEQUENCE [LARGE SCALE GENOMIC DNA]</scope>
    <source>
        <strain evidence="1 2">FS-7.2</strain>
    </source>
</reference>
<gene>
    <name evidence="1" type="ORF">C9J27_15755</name>
</gene>
<dbReference type="RefSeq" id="WP_036795052.1">
    <property type="nucleotide sequence ID" value="NZ_LN794352.1"/>
</dbReference>